<name>A0A1A7BMB2_9SPHN</name>
<dbReference type="PATRIC" id="fig|1300349.4.peg.737"/>
<feature type="transmembrane region" description="Helical" evidence="1">
    <location>
        <begin position="149"/>
        <end position="166"/>
    </location>
</feature>
<feature type="transmembrane region" description="Helical" evidence="1">
    <location>
        <begin position="119"/>
        <end position="142"/>
    </location>
</feature>
<keyword evidence="1" id="KW-1133">Transmembrane helix</keyword>
<dbReference type="Proteomes" id="UP000092484">
    <property type="component" value="Unassembled WGS sequence"/>
</dbReference>
<reference evidence="2 3" key="1">
    <citation type="submission" date="2016-06" db="EMBL/GenBank/DDBJ databases">
        <title>Genome sequence of Porphyrobacter dokdonensis DSW-74.</title>
        <authorList>
            <person name="Kim J.F."/>
            <person name="Song J.Y."/>
        </authorList>
    </citation>
    <scope>NUCLEOTIDE SEQUENCE [LARGE SCALE GENOMIC DNA]</scope>
    <source>
        <strain evidence="2 3">DSW-74</strain>
    </source>
</reference>
<keyword evidence="3" id="KW-1185">Reference proteome</keyword>
<organism evidence="2 3">
    <name type="scientific">Erythrobacter dokdonensis DSW-74</name>
    <dbReference type="NCBI Taxonomy" id="1300349"/>
    <lineage>
        <taxon>Bacteria</taxon>
        <taxon>Pseudomonadati</taxon>
        <taxon>Pseudomonadota</taxon>
        <taxon>Alphaproteobacteria</taxon>
        <taxon>Sphingomonadales</taxon>
        <taxon>Erythrobacteraceae</taxon>
        <taxon>Erythrobacter/Porphyrobacter group</taxon>
        <taxon>Erythrobacter</taxon>
    </lineage>
</organism>
<protein>
    <submittedName>
        <fullName evidence="2">Putative membrane protein</fullName>
    </submittedName>
</protein>
<evidence type="ECO:0000256" key="1">
    <source>
        <dbReference type="SAM" id="Phobius"/>
    </source>
</evidence>
<comment type="caution">
    <text evidence="2">The sequence shown here is derived from an EMBL/GenBank/DDBJ whole genome shotgun (WGS) entry which is preliminary data.</text>
</comment>
<dbReference type="EMBL" id="LZYB01000001">
    <property type="protein sequence ID" value="OBV12612.1"/>
    <property type="molecule type" value="Genomic_DNA"/>
</dbReference>
<proteinExistence type="predicted"/>
<keyword evidence="1" id="KW-0812">Transmembrane</keyword>
<evidence type="ECO:0000313" key="2">
    <source>
        <dbReference type="EMBL" id="OBV12612.1"/>
    </source>
</evidence>
<accession>A0A1A7BMB2</accession>
<gene>
    <name evidence="2" type="ORF">I603_0743</name>
</gene>
<keyword evidence="1" id="KW-0472">Membrane</keyword>
<dbReference type="STRING" id="1300349.I603_0743"/>
<feature type="transmembrane region" description="Helical" evidence="1">
    <location>
        <begin position="46"/>
        <end position="68"/>
    </location>
</feature>
<feature type="transmembrane region" description="Helical" evidence="1">
    <location>
        <begin position="172"/>
        <end position="189"/>
    </location>
</feature>
<dbReference type="RefSeq" id="WP_068862405.1">
    <property type="nucleotide sequence ID" value="NZ_LZYB01000001.1"/>
</dbReference>
<feature type="transmembrane region" description="Helical" evidence="1">
    <location>
        <begin position="80"/>
        <end position="99"/>
    </location>
</feature>
<sequence length="190" mass="21630">MSEFEFVFALFSLVFGLSLVELLTGLGRTLEFRLQRQADGEPFRIGWLTPLLAVFVILDLLSFWMFAWPIQRLITVSTPMVLGVVVFSGAYFLASRLVFPSRPDDFVDLDTHYFRVHRIVFAMLIMMVIVQWLFILSIPVLVNTAFRPIALVLTGVLLALMLATAVTRNRNISTALLTLLIARYLVIYLI</sequence>
<evidence type="ECO:0000313" key="3">
    <source>
        <dbReference type="Proteomes" id="UP000092484"/>
    </source>
</evidence>
<dbReference type="AlphaFoldDB" id="A0A1A7BMB2"/>